<dbReference type="AlphaFoldDB" id="A0A836GFT8"/>
<evidence type="ECO:0000256" key="2">
    <source>
        <dbReference type="ARBA" id="ARBA00022763"/>
    </source>
</evidence>
<reference evidence="7" key="2">
    <citation type="journal article" date="2021" name="Sci. Data">
        <title>Chromosome-scale genome sequencing, assembly and annotation of six genomes from subfamily Leishmaniinae.</title>
        <authorList>
            <person name="Almutairi H."/>
            <person name="Urbaniak M.D."/>
            <person name="Bates M.D."/>
            <person name="Jariyapan N."/>
            <person name="Kwakye-Nuako G."/>
            <person name="Thomaz Soccol V."/>
            <person name="Al-Salem W.S."/>
            <person name="Dillon R.J."/>
            <person name="Bates P.A."/>
            <person name="Gatherer D."/>
        </authorList>
    </citation>
    <scope>NUCLEOTIDE SEQUENCE [LARGE SCALE GENOMIC DNA]</scope>
</reference>
<dbReference type="Gene3D" id="3.30.565.10">
    <property type="entry name" value="Histidine kinase-like ATPase, C-terminal domain"/>
    <property type="match status" value="1"/>
</dbReference>
<dbReference type="InterPro" id="IPR014790">
    <property type="entry name" value="MutL_C"/>
</dbReference>
<dbReference type="FunFam" id="3.30.230.10:FF:000138">
    <property type="entry name" value="DNA mismatch repair protein MutL"/>
    <property type="match status" value="1"/>
</dbReference>
<gene>
    <name evidence="6" type="ORF">LSCM1_00918</name>
</gene>
<dbReference type="Proteomes" id="UP000673552">
    <property type="component" value="Unassembled WGS sequence"/>
</dbReference>
<dbReference type="GO" id="GO:0006298">
    <property type="term" value="P:mismatch repair"/>
    <property type="evidence" value="ECO:0007669"/>
    <property type="project" value="InterPro"/>
</dbReference>
<evidence type="ECO:0000313" key="6">
    <source>
        <dbReference type="EMBL" id="KAG5466742.1"/>
    </source>
</evidence>
<evidence type="ECO:0000256" key="1">
    <source>
        <dbReference type="ARBA" id="ARBA00006082"/>
    </source>
</evidence>
<name>A0A836GFT8_9TRYP</name>
<dbReference type="SUPFAM" id="SSF55874">
    <property type="entry name" value="ATPase domain of HSP90 chaperone/DNA topoisomerase II/histidine kinase"/>
    <property type="match status" value="1"/>
</dbReference>
<feature type="domain" description="MutL C-terminal dimerisation" evidence="4">
    <location>
        <begin position="667"/>
        <end position="809"/>
    </location>
</feature>
<feature type="compositionally biased region" description="Basic and acidic residues" evidence="3">
    <location>
        <begin position="504"/>
        <end position="513"/>
    </location>
</feature>
<dbReference type="GeneID" id="92511057"/>
<proteinExistence type="inferred from homology"/>
<dbReference type="InterPro" id="IPR013507">
    <property type="entry name" value="DNA_mismatch_S5_2-like"/>
</dbReference>
<comment type="caution">
    <text evidence="6">The sequence shown here is derived from an EMBL/GenBank/DDBJ whole genome shotgun (WGS) entry which is preliminary data.</text>
</comment>
<dbReference type="InterPro" id="IPR014762">
    <property type="entry name" value="DNA_mismatch_repair_CS"/>
</dbReference>
<dbReference type="SMART" id="SM00853">
    <property type="entry name" value="MutL_C"/>
    <property type="match status" value="1"/>
</dbReference>
<dbReference type="SMART" id="SM01340">
    <property type="entry name" value="DNA_mis_repair"/>
    <property type="match status" value="1"/>
</dbReference>
<dbReference type="Gene3D" id="3.30.1540.20">
    <property type="entry name" value="MutL, C-terminal domain, dimerisation subdomain"/>
    <property type="match status" value="1"/>
</dbReference>
<dbReference type="SUPFAM" id="SSF118116">
    <property type="entry name" value="DNA mismatch repair protein MutL"/>
    <property type="match status" value="1"/>
</dbReference>
<dbReference type="InterPro" id="IPR020568">
    <property type="entry name" value="Ribosomal_Su5_D2-typ_SF"/>
</dbReference>
<dbReference type="GO" id="GO:0032389">
    <property type="term" value="C:MutLalpha complex"/>
    <property type="evidence" value="ECO:0007669"/>
    <property type="project" value="TreeGrafter"/>
</dbReference>
<dbReference type="InterPro" id="IPR014721">
    <property type="entry name" value="Ribsml_uS5_D2-typ_fold_subgr"/>
</dbReference>
<protein>
    <recommendedName>
        <fullName evidence="8">Mismatch repair protein PMS1</fullName>
    </recommendedName>
</protein>
<dbReference type="PANTHER" id="PTHR10073:SF55">
    <property type="entry name" value="REPAIR PROTEIN PMS1, PUTATIVE-RELATED"/>
    <property type="match status" value="1"/>
</dbReference>
<dbReference type="Pfam" id="PF13589">
    <property type="entry name" value="HATPase_c_3"/>
    <property type="match status" value="1"/>
</dbReference>
<dbReference type="InterPro" id="IPR037198">
    <property type="entry name" value="MutL_C_sf"/>
</dbReference>
<dbReference type="SUPFAM" id="SSF54211">
    <property type="entry name" value="Ribosomal protein S5 domain 2-like"/>
    <property type="match status" value="1"/>
</dbReference>
<evidence type="ECO:0000259" key="4">
    <source>
        <dbReference type="SMART" id="SM00853"/>
    </source>
</evidence>
<dbReference type="RefSeq" id="XP_067174650.1">
    <property type="nucleotide sequence ID" value="XM_067318545.1"/>
</dbReference>
<accession>A0A836GFT8</accession>
<reference evidence="7" key="1">
    <citation type="journal article" date="2021" name="Microbiol. Resour. Announc.">
        <title>LGAAP: Leishmaniinae Genome Assembly and Annotation Pipeline.</title>
        <authorList>
            <person name="Almutairi H."/>
            <person name="Urbaniak M.D."/>
            <person name="Bates M.D."/>
            <person name="Jariyapan N."/>
            <person name="Kwakye-Nuako G."/>
            <person name="Thomaz-Soccol V."/>
            <person name="Al-Salem W.S."/>
            <person name="Dillon R.J."/>
            <person name="Bates P.A."/>
            <person name="Gatherer D."/>
        </authorList>
    </citation>
    <scope>NUCLEOTIDE SEQUENCE [LARGE SCALE GENOMIC DNA]</scope>
</reference>
<dbReference type="InterPro" id="IPR042121">
    <property type="entry name" value="MutL_C_regsub"/>
</dbReference>
<keyword evidence="7" id="KW-1185">Reference proteome</keyword>
<dbReference type="GO" id="GO:0030983">
    <property type="term" value="F:mismatched DNA binding"/>
    <property type="evidence" value="ECO:0007669"/>
    <property type="project" value="InterPro"/>
</dbReference>
<dbReference type="Gene3D" id="3.30.1370.100">
    <property type="entry name" value="MutL, C-terminal domain, regulatory subdomain"/>
    <property type="match status" value="1"/>
</dbReference>
<dbReference type="OrthoDB" id="10254304at2759"/>
<dbReference type="Pfam" id="PF08676">
    <property type="entry name" value="MutL_C"/>
    <property type="match status" value="1"/>
</dbReference>
<dbReference type="PANTHER" id="PTHR10073">
    <property type="entry name" value="DNA MISMATCH REPAIR PROTEIN MLH, PMS, MUTL"/>
    <property type="match status" value="1"/>
</dbReference>
<organism evidence="6 7">
    <name type="scientific">Leishmania martiniquensis</name>
    <dbReference type="NCBI Taxonomy" id="1580590"/>
    <lineage>
        <taxon>Eukaryota</taxon>
        <taxon>Discoba</taxon>
        <taxon>Euglenozoa</taxon>
        <taxon>Kinetoplastea</taxon>
        <taxon>Metakinetoplastina</taxon>
        <taxon>Trypanosomatida</taxon>
        <taxon>Trypanosomatidae</taxon>
        <taxon>Leishmaniinae</taxon>
        <taxon>Leishmania</taxon>
    </lineage>
</organism>
<dbReference type="InterPro" id="IPR042120">
    <property type="entry name" value="MutL_C_dimsub"/>
</dbReference>
<feature type="region of interest" description="Disordered" evidence="3">
    <location>
        <begin position="495"/>
        <end position="582"/>
    </location>
</feature>
<evidence type="ECO:0008006" key="8">
    <source>
        <dbReference type="Google" id="ProtNLM"/>
    </source>
</evidence>
<comment type="similarity">
    <text evidence="1">Belongs to the DNA mismatch repair MutL/HexB family.</text>
</comment>
<dbReference type="GO" id="GO:0016887">
    <property type="term" value="F:ATP hydrolysis activity"/>
    <property type="evidence" value="ECO:0007669"/>
    <property type="project" value="InterPro"/>
</dbReference>
<evidence type="ECO:0000256" key="3">
    <source>
        <dbReference type="SAM" id="MobiDB-lite"/>
    </source>
</evidence>
<dbReference type="EMBL" id="JAFEUZ010000035">
    <property type="protein sequence ID" value="KAG5466742.1"/>
    <property type="molecule type" value="Genomic_DNA"/>
</dbReference>
<dbReference type="InterPro" id="IPR038973">
    <property type="entry name" value="MutL/Mlh/Pms-like"/>
</dbReference>
<dbReference type="PROSITE" id="PS00058">
    <property type="entry name" value="DNA_MISMATCH_REPAIR_1"/>
    <property type="match status" value="1"/>
</dbReference>
<evidence type="ECO:0000259" key="5">
    <source>
        <dbReference type="SMART" id="SM01340"/>
    </source>
</evidence>
<dbReference type="GO" id="GO:0005524">
    <property type="term" value="F:ATP binding"/>
    <property type="evidence" value="ECO:0007669"/>
    <property type="project" value="InterPro"/>
</dbReference>
<sequence>MSSVAESRHLCTPMITRLDGASARKIAAGQVITDLTSVVKELLENALDAKAATVTIRLINYGLDAIVVEDDGTGISLGGLVDTVKNELLDGATTPLLSSRATTKRRRDDLDDCAHALSEREGDDGHTNEARSACVAVEEDSSADPSLGFRGEALHSLASVSDVTVETRSVDTGLLTVRLSYDAASHTSRLEALRLRDMCGTTVTARHLFRHLPVRHREYVKNCRKQLSKAAGTMKQYAVSHPHIRLLMQHQETPTAAVVTLVSLTGSGDATRSATEAYGGLCISHMQHVNWALSFGSCSGLVSKVNGGGRLSSDHQVFSLDGRLVDLPRLGKALNDAFTQCLPNASQRLNVAFFLQLKTSPSLQYDVNLAPNKRKVLFAQEERLAGELYQCALLAFGSASQDLELDRGQRGAQLRAADARATKMTKLIRTPVSATSFTQFTFKRSKAEEAHTSGGGVSAGGVGTEGRERYLEVMDDSSSATISFPKLGSFLYGDGAGGDNGSGMDKDSERTESTPRLLPSSLSSSVDVEGDDEASNESGLSALAGTREDSNPPALNSTAEANGREDVFGGHSSTDSAEGARSDSVAVEVVRLSDEGSQQRGGGSCYYCLCPALSELVHEPFDGSADAAALTTLAGRCKRPSSRTLGAQTEDDLSHYFSKNSFKELRVIGQFNHGFIIAVLPNGDMFVVDQHASDEKYNYERLIRAYEAAPQPLVQPVSVAMSAHEVDLAVEHKVALQHHGFRVDRGGDDTKLLVYSLPVLPYDMVSASDVTELVQQLVQYGSITKPLRAVWHSMATKACRSSIMIGTPLTIKRMKLILERLSELHQPWNCPHGRPTLRLLCNIADLPRGGAPLR</sequence>
<feature type="domain" description="DNA mismatch repair protein S5" evidence="5">
    <location>
        <begin position="274"/>
        <end position="397"/>
    </location>
</feature>
<dbReference type="Pfam" id="PF01119">
    <property type="entry name" value="DNA_mis_repair"/>
    <property type="match status" value="1"/>
</dbReference>
<evidence type="ECO:0000313" key="7">
    <source>
        <dbReference type="Proteomes" id="UP000673552"/>
    </source>
</evidence>
<dbReference type="InterPro" id="IPR036890">
    <property type="entry name" value="HATPase_C_sf"/>
</dbReference>
<dbReference type="KEGG" id="lmat:92511057"/>
<keyword evidence="2" id="KW-0227">DNA damage</keyword>
<dbReference type="GO" id="GO:0140664">
    <property type="term" value="F:ATP-dependent DNA damage sensor activity"/>
    <property type="evidence" value="ECO:0007669"/>
    <property type="project" value="InterPro"/>
</dbReference>
<dbReference type="Gene3D" id="3.30.230.10">
    <property type="match status" value="1"/>
</dbReference>